<evidence type="ECO:0000256" key="3">
    <source>
        <dbReference type="ARBA" id="ARBA00022448"/>
    </source>
</evidence>
<dbReference type="PROSITE" id="PS00211">
    <property type="entry name" value="ABC_TRANSPORTER_1"/>
    <property type="match status" value="1"/>
</dbReference>
<reference evidence="7 8" key="1">
    <citation type="journal article" date="2017" name="Int. J. Syst. Evol. Microbiol.">
        <title>Roseitalea porphyridii gen. nov., sp. nov., isolated from a red alga, and reclassification of Hoeflea suaedae Chung et al. 2013 as Pseudohoeflea suaedae gen. nov., comb. nov.</title>
        <authorList>
            <person name="Hyeon J.W."/>
            <person name="Jeong S.E."/>
            <person name="Baek K."/>
            <person name="Jeon C.O."/>
        </authorList>
    </citation>
    <scope>NUCLEOTIDE SEQUENCE [LARGE SCALE GENOMIC DNA]</scope>
    <source>
        <strain evidence="7 8">MA7-20</strain>
    </source>
</reference>
<dbReference type="KEGG" id="rpod:E0E05_10030"/>
<dbReference type="AlphaFoldDB" id="A0A4P6V0Q9"/>
<dbReference type="GO" id="GO:0005524">
    <property type="term" value="F:ATP binding"/>
    <property type="evidence" value="ECO:0007669"/>
    <property type="project" value="UniProtKB-KW"/>
</dbReference>
<evidence type="ECO:0000256" key="2">
    <source>
        <dbReference type="ARBA" id="ARBA00005417"/>
    </source>
</evidence>
<dbReference type="InterPro" id="IPR003439">
    <property type="entry name" value="ABC_transporter-like_ATP-bd"/>
</dbReference>
<dbReference type="InterPro" id="IPR017871">
    <property type="entry name" value="ABC_transporter-like_CS"/>
</dbReference>
<organism evidence="7 8">
    <name type="scientific">Roseitalea porphyridii</name>
    <dbReference type="NCBI Taxonomy" id="1852022"/>
    <lineage>
        <taxon>Bacteria</taxon>
        <taxon>Pseudomonadati</taxon>
        <taxon>Pseudomonadota</taxon>
        <taxon>Alphaproteobacteria</taxon>
        <taxon>Hyphomicrobiales</taxon>
        <taxon>Ahrensiaceae</taxon>
        <taxon>Roseitalea</taxon>
    </lineage>
</organism>
<keyword evidence="3" id="KW-0813">Transport</keyword>
<dbReference type="InterPro" id="IPR027417">
    <property type="entry name" value="P-loop_NTPase"/>
</dbReference>
<evidence type="ECO:0000256" key="4">
    <source>
        <dbReference type="ARBA" id="ARBA00022741"/>
    </source>
</evidence>
<name>A0A4P6V0Q9_9HYPH</name>
<comment type="similarity">
    <text evidence="2">Belongs to the ABC transporter superfamily.</text>
</comment>
<evidence type="ECO:0000256" key="1">
    <source>
        <dbReference type="ARBA" id="ARBA00004417"/>
    </source>
</evidence>
<dbReference type="GO" id="GO:0005886">
    <property type="term" value="C:plasma membrane"/>
    <property type="evidence" value="ECO:0007669"/>
    <property type="project" value="UniProtKB-SubCell"/>
</dbReference>
<comment type="subcellular location">
    <subcellularLocation>
        <location evidence="1">Cell inner membrane</location>
        <topology evidence="1">Peripheral membrane protein</topology>
    </subcellularLocation>
</comment>
<dbReference type="EMBL" id="CP036532">
    <property type="protein sequence ID" value="QBK30901.1"/>
    <property type="molecule type" value="Genomic_DNA"/>
</dbReference>
<evidence type="ECO:0000313" key="7">
    <source>
        <dbReference type="EMBL" id="QBK30901.1"/>
    </source>
</evidence>
<accession>A0A4P6V0Q9</accession>
<dbReference type="OrthoDB" id="9815712at2"/>
<proteinExistence type="inferred from homology"/>
<dbReference type="SMART" id="SM00382">
    <property type="entry name" value="AAA"/>
    <property type="match status" value="1"/>
</dbReference>
<dbReference type="Proteomes" id="UP000293719">
    <property type="component" value="Chromosome"/>
</dbReference>
<dbReference type="PANTHER" id="PTHR43776:SF7">
    <property type="entry name" value="D,D-DIPEPTIDE TRANSPORT ATP-BINDING PROTEIN DDPF-RELATED"/>
    <property type="match status" value="1"/>
</dbReference>
<protein>
    <submittedName>
        <fullName evidence="7">ABC transporter ATP-binding protein</fullName>
    </submittedName>
</protein>
<dbReference type="CDD" id="cd03257">
    <property type="entry name" value="ABC_NikE_OppD_transporters"/>
    <property type="match status" value="1"/>
</dbReference>
<dbReference type="GO" id="GO:0055085">
    <property type="term" value="P:transmembrane transport"/>
    <property type="evidence" value="ECO:0007669"/>
    <property type="project" value="UniProtKB-ARBA"/>
</dbReference>
<dbReference type="GO" id="GO:0016887">
    <property type="term" value="F:ATP hydrolysis activity"/>
    <property type="evidence" value="ECO:0007669"/>
    <property type="project" value="InterPro"/>
</dbReference>
<keyword evidence="5 7" id="KW-0067">ATP-binding</keyword>
<keyword evidence="4" id="KW-0547">Nucleotide-binding</keyword>
<dbReference type="FunFam" id="3.40.50.300:FF:000016">
    <property type="entry name" value="Oligopeptide ABC transporter ATP-binding component"/>
    <property type="match status" value="1"/>
</dbReference>
<dbReference type="RefSeq" id="WP_131616585.1">
    <property type="nucleotide sequence ID" value="NZ_CP036532.1"/>
</dbReference>
<sequence length="272" mass="30202">MTVLQVQNLTKSYSVPGDYFGRGGETITALDDVSFEVRRGETVGIVGESGSGKSTLSRIILGLEQPDAGRIVFDGVDLATLSRRELRAIRARIQVVFQDPYASLNPRMSVHDLIAEPMEVHRDTMGISRRAITDRVAELLTLVQMQEDHMHRYPHEFSGGQRQRIGIARALACKPELIVLDEPTSALDVSVQAQVLELLIGLQDELGLTYLFISHDLAVVRYLCESAILVRKGRLIESAPIEQLFTTPQSDYARTLIGAMPDIDPDKSPYRT</sequence>
<dbReference type="InterPro" id="IPR050319">
    <property type="entry name" value="ABC_transp_ATP-bind"/>
</dbReference>
<evidence type="ECO:0000256" key="5">
    <source>
        <dbReference type="ARBA" id="ARBA00022840"/>
    </source>
</evidence>
<evidence type="ECO:0000313" key="8">
    <source>
        <dbReference type="Proteomes" id="UP000293719"/>
    </source>
</evidence>
<dbReference type="Pfam" id="PF00005">
    <property type="entry name" value="ABC_tran"/>
    <property type="match status" value="1"/>
</dbReference>
<evidence type="ECO:0000259" key="6">
    <source>
        <dbReference type="PROSITE" id="PS50893"/>
    </source>
</evidence>
<dbReference type="GeneID" id="90767634"/>
<dbReference type="SUPFAM" id="SSF52540">
    <property type="entry name" value="P-loop containing nucleoside triphosphate hydrolases"/>
    <property type="match status" value="1"/>
</dbReference>
<keyword evidence="8" id="KW-1185">Reference proteome</keyword>
<feature type="domain" description="ABC transporter" evidence="6">
    <location>
        <begin position="4"/>
        <end position="257"/>
    </location>
</feature>
<dbReference type="Gene3D" id="3.40.50.300">
    <property type="entry name" value="P-loop containing nucleotide triphosphate hydrolases"/>
    <property type="match status" value="1"/>
</dbReference>
<dbReference type="InterPro" id="IPR003593">
    <property type="entry name" value="AAA+_ATPase"/>
</dbReference>
<dbReference type="PROSITE" id="PS50893">
    <property type="entry name" value="ABC_TRANSPORTER_2"/>
    <property type="match status" value="1"/>
</dbReference>
<gene>
    <name evidence="7" type="ORF">E0E05_10030</name>
</gene>
<dbReference type="PANTHER" id="PTHR43776">
    <property type="entry name" value="TRANSPORT ATP-BINDING PROTEIN"/>
    <property type="match status" value="1"/>
</dbReference>